<dbReference type="InterPro" id="IPR058031">
    <property type="entry name" value="AAA_lid_NorR"/>
</dbReference>
<evidence type="ECO:0000313" key="7">
    <source>
        <dbReference type="EMBL" id="NBH60808.1"/>
    </source>
</evidence>
<keyword evidence="1" id="KW-0547">Nucleotide-binding</keyword>
<comment type="caution">
    <text evidence="7">The sequence shown here is derived from an EMBL/GenBank/DDBJ whole genome shotgun (WGS) entry which is preliminary data.</text>
</comment>
<dbReference type="InterPro" id="IPR002078">
    <property type="entry name" value="Sigma_54_int"/>
</dbReference>
<dbReference type="PANTHER" id="PTHR32071">
    <property type="entry name" value="TRANSCRIPTIONAL REGULATORY PROTEIN"/>
    <property type="match status" value="1"/>
</dbReference>
<dbReference type="InterPro" id="IPR025943">
    <property type="entry name" value="Sigma_54_int_dom_ATP-bd_2"/>
</dbReference>
<evidence type="ECO:0000259" key="6">
    <source>
        <dbReference type="PROSITE" id="PS50045"/>
    </source>
</evidence>
<sequence>MDRQSDRTRALLLVTGSRFTQKSLAKQLSGFLPEDVAIVPYIVEEKNPQLDGTYFTVFSSEEVYEEFLHQGGRPLIKSHIVGTRTVINSNIDKILTLPRDQKILLVTDSEISAVDSIGNLQRIGFDFLQLIPFYPGCDVPKGVRIAITPGDPDQIPAGMKVVYNIGTRLFDPSTVVRIMAHYGVLETEIYDYTDTFIQSLLDTAARISDVAYETSRVTKAARMQLAGNGHFAKYHFDDIIGASPRILHAKNLARKISASDLTVLLEGENGTGKELFASAIHQASARSKDPFVAINFSALPDTLVESELFGYEEGAFTGAKKGGKIGLFQQADGGTIFLDEIGDASPALQAKLLRVIQEREIMRVGGNKIIPIDVRIIAATNRSLKQMIVEKRFRQDLYYRLKEGYLHLPALADRKEDIPLLLEHWLKTRFDGSKTISPEVIALLLERDWPGNIRELLNTMKYAFAVCDGDTILPKDLPPDEEPSPTAAQAETFSNCLCTGTQRCILAAIREISENNGIPGRTGIFQHLKAQGKSVSEYRIRQELQQFQSMGLVESAAGRYGVYLTEKGWDFLARNHPK</sequence>
<dbReference type="InterPro" id="IPR027417">
    <property type="entry name" value="P-loop_NTPase"/>
</dbReference>
<dbReference type="GO" id="GO:0003677">
    <property type="term" value="F:DNA binding"/>
    <property type="evidence" value="ECO:0007669"/>
    <property type="project" value="UniProtKB-KW"/>
</dbReference>
<keyword evidence="8" id="KW-1185">Reference proteome</keyword>
<feature type="domain" description="Sigma-54 factor interaction" evidence="6">
    <location>
        <begin position="239"/>
        <end position="465"/>
    </location>
</feature>
<evidence type="ECO:0000256" key="3">
    <source>
        <dbReference type="ARBA" id="ARBA00023015"/>
    </source>
</evidence>
<dbReference type="InterPro" id="IPR003593">
    <property type="entry name" value="AAA+_ATPase"/>
</dbReference>
<dbReference type="PROSITE" id="PS00688">
    <property type="entry name" value="SIGMA54_INTERACT_3"/>
    <property type="match status" value="1"/>
</dbReference>
<dbReference type="Gene3D" id="1.10.8.60">
    <property type="match status" value="1"/>
</dbReference>
<evidence type="ECO:0000256" key="4">
    <source>
        <dbReference type="ARBA" id="ARBA00023125"/>
    </source>
</evidence>
<proteinExistence type="predicted"/>
<dbReference type="FunFam" id="3.40.50.300:FF:000006">
    <property type="entry name" value="DNA-binding transcriptional regulator NtrC"/>
    <property type="match status" value="1"/>
</dbReference>
<dbReference type="PROSITE" id="PS50045">
    <property type="entry name" value="SIGMA54_INTERACT_4"/>
    <property type="match status" value="1"/>
</dbReference>
<dbReference type="Proteomes" id="UP000446866">
    <property type="component" value="Unassembled WGS sequence"/>
</dbReference>
<dbReference type="InterPro" id="IPR025944">
    <property type="entry name" value="Sigma_54_int_dom_CS"/>
</dbReference>
<accession>A0A845QL50</accession>
<name>A0A845QL50_9FIRM</name>
<dbReference type="PANTHER" id="PTHR32071:SF57">
    <property type="entry name" value="C4-DICARBOXYLATE TRANSPORT TRANSCRIPTIONAL REGULATORY PROTEIN DCTD"/>
    <property type="match status" value="1"/>
</dbReference>
<dbReference type="SMART" id="SM00382">
    <property type="entry name" value="AAA"/>
    <property type="match status" value="1"/>
</dbReference>
<evidence type="ECO:0000256" key="2">
    <source>
        <dbReference type="ARBA" id="ARBA00022840"/>
    </source>
</evidence>
<dbReference type="Gene3D" id="3.40.50.300">
    <property type="entry name" value="P-loop containing nucleotide triphosphate hydrolases"/>
    <property type="match status" value="1"/>
</dbReference>
<keyword evidence="2" id="KW-0067">ATP-binding</keyword>
<dbReference type="CDD" id="cd00009">
    <property type="entry name" value="AAA"/>
    <property type="match status" value="1"/>
</dbReference>
<gene>
    <name evidence="7" type="ORF">D0435_03930</name>
</gene>
<dbReference type="SUPFAM" id="SSF52540">
    <property type="entry name" value="P-loop containing nucleoside triphosphate hydrolases"/>
    <property type="match status" value="1"/>
</dbReference>
<dbReference type="Gene3D" id="1.10.10.10">
    <property type="entry name" value="Winged helix-like DNA-binding domain superfamily/Winged helix DNA-binding domain"/>
    <property type="match status" value="1"/>
</dbReference>
<dbReference type="AlphaFoldDB" id="A0A845QL50"/>
<evidence type="ECO:0000313" key="8">
    <source>
        <dbReference type="Proteomes" id="UP000446866"/>
    </source>
</evidence>
<keyword evidence="5" id="KW-0804">Transcription</keyword>
<organism evidence="7 8">
    <name type="scientific">Anaerotruncus colihominis</name>
    <dbReference type="NCBI Taxonomy" id="169435"/>
    <lineage>
        <taxon>Bacteria</taxon>
        <taxon>Bacillati</taxon>
        <taxon>Bacillota</taxon>
        <taxon>Clostridia</taxon>
        <taxon>Eubacteriales</taxon>
        <taxon>Oscillospiraceae</taxon>
        <taxon>Anaerotruncus</taxon>
    </lineage>
</organism>
<evidence type="ECO:0000256" key="5">
    <source>
        <dbReference type="ARBA" id="ARBA00023163"/>
    </source>
</evidence>
<keyword evidence="4" id="KW-0238">DNA-binding</keyword>
<dbReference type="GO" id="GO:0005524">
    <property type="term" value="F:ATP binding"/>
    <property type="evidence" value="ECO:0007669"/>
    <property type="project" value="UniProtKB-KW"/>
</dbReference>
<dbReference type="InterPro" id="IPR036388">
    <property type="entry name" value="WH-like_DNA-bd_sf"/>
</dbReference>
<evidence type="ECO:0000256" key="1">
    <source>
        <dbReference type="ARBA" id="ARBA00022741"/>
    </source>
</evidence>
<dbReference type="Pfam" id="PF00158">
    <property type="entry name" value="Sigma54_activat"/>
    <property type="match status" value="1"/>
</dbReference>
<reference evidence="7 8" key="1">
    <citation type="submission" date="2018-08" db="EMBL/GenBank/DDBJ databases">
        <title>Murine metabolic-syndrome-specific gut microbial biobank.</title>
        <authorList>
            <person name="Liu C."/>
        </authorList>
    </citation>
    <scope>NUCLEOTIDE SEQUENCE [LARGE SCALE GENOMIC DNA]</scope>
    <source>
        <strain evidence="7 8">28</strain>
    </source>
</reference>
<keyword evidence="3" id="KW-0805">Transcription regulation</keyword>
<protein>
    <submittedName>
        <fullName evidence="7">AAA family ATPase</fullName>
    </submittedName>
</protein>
<dbReference type="GO" id="GO:0006355">
    <property type="term" value="P:regulation of DNA-templated transcription"/>
    <property type="evidence" value="ECO:0007669"/>
    <property type="project" value="InterPro"/>
</dbReference>
<dbReference type="EMBL" id="QXWK01000005">
    <property type="protein sequence ID" value="NBH60808.1"/>
    <property type="molecule type" value="Genomic_DNA"/>
</dbReference>
<dbReference type="Pfam" id="PF25601">
    <property type="entry name" value="AAA_lid_14"/>
    <property type="match status" value="1"/>
</dbReference>
<dbReference type="PROSITE" id="PS00676">
    <property type="entry name" value="SIGMA54_INTERACT_2"/>
    <property type="match status" value="1"/>
</dbReference>
<dbReference type="RefSeq" id="WP_160201101.1">
    <property type="nucleotide sequence ID" value="NZ_QXWK01000005.1"/>
</dbReference>